<reference evidence="1" key="1">
    <citation type="submission" date="2023-04" db="EMBL/GenBank/DDBJ databases">
        <title>Draft Genome sequencing of Naganishia species isolated from polar environments using Oxford Nanopore Technology.</title>
        <authorList>
            <person name="Leo P."/>
            <person name="Venkateswaran K."/>
        </authorList>
    </citation>
    <scope>NUCLEOTIDE SEQUENCE</scope>
    <source>
        <strain evidence="1">MNA-CCFEE 5262</strain>
    </source>
</reference>
<name>A0ACC2WGM2_9TREE</name>
<evidence type="ECO:0000313" key="2">
    <source>
        <dbReference type="Proteomes" id="UP001230649"/>
    </source>
</evidence>
<comment type="caution">
    <text evidence="1">The sequence shown here is derived from an EMBL/GenBank/DDBJ whole genome shotgun (WGS) entry which is preliminary data.</text>
</comment>
<organism evidence="1 2">
    <name type="scientific">Naganishia adeliensis</name>
    <dbReference type="NCBI Taxonomy" id="92952"/>
    <lineage>
        <taxon>Eukaryota</taxon>
        <taxon>Fungi</taxon>
        <taxon>Dikarya</taxon>
        <taxon>Basidiomycota</taxon>
        <taxon>Agaricomycotina</taxon>
        <taxon>Tremellomycetes</taxon>
        <taxon>Filobasidiales</taxon>
        <taxon>Filobasidiaceae</taxon>
        <taxon>Naganishia</taxon>
    </lineage>
</organism>
<dbReference type="Proteomes" id="UP001230649">
    <property type="component" value="Unassembled WGS sequence"/>
</dbReference>
<protein>
    <submittedName>
        <fullName evidence="1">Uncharacterized protein</fullName>
    </submittedName>
</protein>
<keyword evidence="2" id="KW-1185">Reference proteome</keyword>
<dbReference type="EMBL" id="JASBWS010000024">
    <property type="protein sequence ID" value="KAJ9110359.1"/>
    <property type="molecule type" value="Genomic_DNA"/>
</dbReference>
<gene>
    <name evidence="1" type="ORF">QFC20_002956</name>
</gene>
<sequence>MNDLLDLDFDPGASRTASPFLQATTAKGATANYNISPPATAPAASFGLPPSRTTTPLARPSSAAPKQDAFSGLFMSASTSGSSDAGHHGLSLVERQRKMDEDRAEKQRRERDAFNFDSWGHAGVNSAGPKSGAPLRPSPAPSVKATSLAGTNSMLRRSPAPSVKALPLAASTPVTRPPSASGKVPSWNFDDLLAPPTAVPPRSTSTSPAPSKPLIDPWDMAIFDSAVPTKPEPQRFKTGVADGDEDVLGLLSKPVAELETQPELPKPRATQTRPGSPPPHIIGQIVEMGFAPLQARRALAQTSTGIDVQAALEMLLANGGQERRNSSDGDRDDEEAARLEMERERRRRRRQGPSRSTAPPERTQPSRETDEMPFVDQADKIIAQASAVGMSVFSKANNLWNVGKERAQKLYEERAAAAAAAGGVRDKGKAVDGRPRWMVDAEEAQTEREQPMANGRQPPRRFADLDDEPPRRADRPRDEVPRPVEKQRPHPDLLGGSEMQPSNQTYRSPARRKPVGGAALSVSAPASGQSTPRRSAPAALPSLKRRQYTRASSSQLSTSATFKESGNSHFKLGAYGDAVEAYTKALDALPSDHVLRVPLYTNRAAAYLKQGEHSGAIEDCSRAIALVGLDYHPAKESPLDDDAAKDVRLADGLIKALCKRASAYEMGEKWKQAKEDWQSAMSDSAAAVVFGSAGGANVRKMVGEGLTRASKMCSVLEKGTEPVSAAPSTKSATIRPVAKSKPPPPQPTPANSAGVAAMRAAASAAESEEDLRLQLKESVDKRIETWSKGKETNLRGLLASLDLVLDKDEAMWKEVKRPGMAELITDKQLKIGYMKVIGRLHPDKLNAGNSSVEQRMIANSVFGILNEAWHARSGA</sequence>
<evidence type="ECO:0000313" key="1">
    <source>
        <dbReference type="EMBL" id="KAJ9110359.1"/>
    </source>
</evidence>
<accession>A0ACC2WGM2</accession>
<proteinExistence type="predicted"/>